<evidence type="ECO:0000313" key="3">
    <source>
        <dbReference type="Proteomes" id="UP000070409"/>
    </source>
</evidence>
<sequence>MTYAEQSAWRTIQGFLPPAYRLTPATEPVEEWWEHDGHRIHLDTYRDPAAAVKVILLHGVGTNGRQMSTILGRPLAERGFETIAIDMPTYGVTEVAPGALVTYDDWVRIGSDLVDAELAKDHRPIVLYGLSAGGMETYHVASVNGRVSGIVGMTFLDQQSAKVRRDTAFDPVTGSLGAPVMKALARTPLRGARVPMKLVSKMRALVNDPSAKRACYADRTSAGNLVTVTFLDSYLNFRPAVAPEDFDVCPVLLTQPAADRWTPLALSTPFLDRITRVSVTTVLLENAGHYPLEQPGLDRMVEAVAAFAADAPRAET</sequence>
<dbReference type="PANTHER" id="PTHR46438">
    <property type="entry name" value="ALPHA/BETA-HYDROLASES SUPERFAMILY PROTEIN"/>
    <property type="match status" value="1"/>
</dbReference>
<dbReference type="EMBL" id="LSRE01000049">
    <property type="protein sequence ID" value="KXO89529.1"/>
    <property type="molecule type" value="Genomic_DNA"/>
</dbReference>
<accession>A0A137YU66</accession>
<evidence type="ECO:0000259" key="1">
    <source>
        <dbReference type="Pfam" id="PF12697"/>
    </source>
</evidence>
<dbReference type="Pfam" id="PF12697">
    <property type="entry name" value="Abhydrolase_6"/>
    <property type="match status" value="1"/>
</dbReference>
<dbReference type="RefSeq" id="WP_068746886.1">
    <property type="nucleotide sequence ID" value="NZ_LSRE01000049.1"/>
</dbReference>
<gene>
    <name evidence="2" type="ORF">AXK61_08805</name>
</gene>
<organism evidence="2 3">
    <name type="scientific">Tsukamurella pseudospumae</name>
    <dbReference type="NCBI Taxonomy" id="239498"/>
    <lineage>
        <taxon>Bacteria</taxon>
        <taxon>Bacillati</taxon>
        <taxon>Actinomycetota</taxon>
        <taxon>Actinomycetes</taxon>
        <taxon>Mycobacteriales</taxon>
        <taxon>Tsukamurellaceae</taxon>
        <taxon>Tsukamurella</taxon>
    </lineage>
</organism>
<dbReference type="SUPFAM" id="SSF53474">
    <property type="entry name" value="alpha/beta-Hydrolases"/>
    <property type="match status" value="1"/>
</dbReference>
<reference evidence="2 3" key="1">
    <citation type="submission" date="2016-02" db="EMBL/GenBank/DDBJ databases">
        <authorList>
            <person name="Teng J.L."/>
            <person name="Tang Y."/>
            <person name="Huang Y."/>
            <person name="Guo F."/>
            <person name="Wei W."/>
            <person name="Chen J.H."/>
            <person name="Wong S.Y."/>
            <person name="Lau S.K."/>
            <person name="Woo P.C."/>
        </authorList>
    </citation>
    <scope>NUCLEOTIDE SEQUENCE [LARGE SCALE GENOMIC DNA]</scope>
    <source>
        <strain evidence="2 3">JCM 13375</strain>
    </source>
</reference>
<feature type="domain" description="AB hydrolase-1" evidence="1">
    <location>
        <begin position="54"/>
        <end position="295"/>
    </location>
</feature>
<dbReference type="InterPro" id="IPR029058">
    <property type="entry name" value="AB_hydrolase_fold"/>
</dbReference>
<dbReference type="Proteomes" id="UP000070409">
    <property type="component" value="Unassembled WGS sequence"/>
</dbReference>
<name>A0A137YU66_9ACTN</name>
<dbReference type="Gene3D" id="3.40.50.1820">
    <property type="entry name" value="alpha/beta hydrolase"/>
    <property type="match status" value="1"/>
</dbReference>
<protein>
    <submittedName>
        <fullName evidence="2">Lysophospholipase</fullName>
    </submittedName>
</protein>
<keyword evidence="3" id="KW-1185">Reference proteome</keyword>
<evidence type="ECO:0000313" key="2">
    <source>
        <dbReference type="EMBL" id="KXO89529.1"/>
    </source>
</evidence>
<dbReference type="InterPro" id="IPR000073">
    <property type="entry name" value="AB_hydrolase_1"/>
</dbReference>
<proteinExistence type="predicted"/>
<comment type="caution">
    <text evidence="2">The sequence shown here is derived from an EMBL/GenBank/DDBJ whole genome shotgun (WGS) entry which is preliminary data.</text>
</comment>